<dbReference type="InterPro" id="IPR053946">
    <property type="entry name" value="YscD_ppl_3rd"/>
</dbReference>
<dbReference type="Pfam" id="PF21934">
    <property type="entry name" value="Yop-YscD_ppl_3rd"/>
    <property type="match status" value="1"/>
</dbReference>
<feature type="transmembrane region" description="Helical" evidence="1">
    <location>
        <begin position="147"/>
        <end position="165"/>
    </location>
</feature>
<dbReference type="EMBL" id="CP103445">
    <property type="protein sequence ID" value="UWS33125.1"/>
    <property type="molecule type" value="Genomic_DNA"/>
</dbReference>
<dbReference type="SUPFAM" id="SSF49879">
    <property type="entry name" value="SMAD/FHA domain"/>
    <property type="match status" value="1"/>
</dbReference>
<feature type="domain" description="YscD-like Bon-like" evidence="3">
    <location>
        <begin position="189"/>
        <end position="250"/>
    </location>
</feature>
<organism evidence="4 5">
    <name type="scientific">Erwinia pyrifoliae</name>
    <dbReference type="NCBI Taxonomy" id="79967"/>
    <lineage>
        <taxon>Bacteria</taxon>
        <taxon>Pseudomonadati</taxon>
        <taxon>Pseudomonadota</taxon>
        <taxon>Gammaproteobacteria</taxon>
        <taxon>Enterobacterales</taxon>
        <taxon>Erwiniaceae</taxon>
        <taxon>Erwinia</taxon>
    </lineage>
</organism>
<keyword evidence="1" id="KW-1133">Transmembrane helix</keyword>
<keyword evidence="1" id="KW-0472">Membrane</keyword>
<keyword evidence="5" id="KW-1185">Reference proteome</keyword>
<dbReference type="RefSeq" id="WP_259816778.1">
    <property type="nucleotide sequence ID" value="NZ_CP103445.1"/>
</dbReference>
<dbReference type="InterPro" id="IPR032030">
    <property type="entry name" value="YscD_cytoplasmic_dom"/>
</dbReference>
<evidence type="ECO:0000259" key="2">
    <source>
        <dbReference type="Pfam" id="PF16697"/>
    </source>
</evidence>
<protein>
    <submittedName>
        <fullName evidence="4">Type III secretion system inner membrane ring subunit SctD</fullName>
    </submittedName>
</protein>
<evidence type="ECO:0000259" key="3">
    <source>
        <dbReference type="Pfam" id="PF21934"/>
    </source>
</evidence>
<dbReference type="Gene3D" id="2.60.200.20">
    <property type="match status" value="1"/>
</dbReference>
<dbReference type="InterPro" id="IPR008984">
    <property type="entry name" value="SMAD_FHA_dom_sf"/>
</dbReference>
<proteinExistence type="predicted"/>
<feature type="domain" description="YscD cytoplasmic" evidence="2">
    <location>
        <begin position="5"/>
        <end position="94"/>
    </location>
</feature>
<evidence type="ECO:0000313" key="4">
    <source>
        <dbReference type="EMBL" id="UWS33125.1"/>
    </source>
</evidence>
<dbReference type="CDD" id="cd00060">
    <property type="entry name" value="FHA"/>
    <property type="match status" value="1"/>
</dbReference>
<evidence type="ECO:0000313" key="5">
    <source>
        <dbReference type="Proteomes" id="UP001058553"/>
    </source>
</evidence>
<accession>A0ABY5X7L5</accession>
<dbReference type="NCBIfam" id="TIGR02500">
    <property type="entry name" value="type_III_yscD"/>
    <property type="match status" value="1"/>
</dbReference>
<reference evidence="4" key="1">
    <citation type="submission" date="2022-07" db="EMBL/GenBank/DDBJ databases">
        <title>Genetic diversity of Erwinia pyrifoliae.</title>
        <authorList>
            <person name="Park D.S."/>
            <person name="Ham H."/>
        </authorList>
    </citation>
    <scope>NUCLEOTIDE SEQUENCE</scope>
    <source>
        <strain evidence="4">CP201486</strain>
    </source>
</reference>
<evidence type="ECO:0000256" key="1">
    <source>
        <dbReference type="SAM" id="Phobius"/>
    </source>
</evidence>
<sequence length="311" mass="33930">MHELRVLTGLHRGAALPLSGLQWWIGAAQDADLALFDPGIKDRHCQLSKTDLGWQVTALEGPLNDNEGQRCEQLTDLQPGTAFALGHIWLSIVSAATPWPEEADEPLQEEEEMPLAGAAAVAVAADDRPAAVAATREKRPLPLWAKAVYLLLSLLLVMMLGGWLLQDSIASPSAPPAPGKPLLSSVERTRQVVTSMLLDRGLDRNVTLSSDSNSLTLSGSISSEDNQRLERMLANLYQRFDVKLPIHNRATTVSSRLPFNIVQISSGPRANIVTADGQRIFIGDEIDQLRLVAINADSLEFAGRENIRVKW</sequence>
<dbReference type="InterPro" id="IPR012843">
    <property type="entry name" value="YscD"/>
</dbReference>
<keyword evidence="1" id="KW-0812">Transmembrane</keyword>
<name>A0ABY5X7L5_ERWPY</name>
<dbReference type="Proteomes" id="UP001058553">
    <property type="component" value="Chromosome"/>
</dbReference>
<dbReference type="Pfam" id="PF16697">
    <property type="entry name" value="Yop-YscD_cpl"/>
    <property type="match status" value="1"/>
</dbReference>
<gene>
    <name evidence="4" type="primary">sctD</name>
    <name evidence="4" type="ORF">NYP84_16240</name>
</gene>